<evidence type="ECO:0000313" key="4">
    <source>
        <dbReference type="Proteomes" id="UP000183832"/>
    </source>
</evidence>
<dbReference type="PANTHER" id="PTHR41152">
    <property type="entry name" value="AT26438P-RELATED"/>
    <property type="match status" value="1"/>
</dbReference>
<gene>
    <name evidence="3" type="primary">putative AGAP004947-PA</name>
    <name evidence="3" type="ORF">CLUMA_CG017235</name>
</gene>
<evidence type="ECO:0000313" key="3">
    <source>
        <dbReference type="EMBL" id="CRL04123.1"/>
    </source>
</evidence>
<dbReference type="InterPro" id="IPR056677">
    <property type="entry name" value="DUF7775"/>
</dbReference>
<dbReference type="AlphaFoldDB" id="A0A1J1IV40"/>
<dbReference type="PANTHER" id="PTHR41152:SF8">
    <property type="entry name" value="AT26438P-RELATED"/>
    <property type="match status" value="1"/>
</dbReference>
<dbReference type="OrthoDB" id="7789408at2759"/>
<proteinExistence type="predicted"/>
<feature type="domain" description="DUF7775" evidence="2">
    <location>
        <begin position="3"/>
        <end position="111"/>
    </location>
</feature>
<sequence>MGVISLICGIIHIVGFADPNEPTMREPLFLVTFFSFLAISIYGISKLQLQRLNFQAEVIIASFGFILFIVTSIVSMVNVENDQHLVYMSDDAETAHPYFNINCYQSIASLIMKFLKTIR</sequence>
<dbReference type="Pfam" id="PF24985">
    <property type="entry name" value="DUF7775"/>
    <property type="match status" value="1"/>
</dbReference>
<dbReference type="Proteomes" id="UP000183832">
    <property type="component" value="Unassembled WGS sequence"/>
</dbReference>
<keyword evidence="1" id="KW-0812">Transmembrane</keyword>
<keyword evidence="4" id="KW-1185">Reference proteome</keyword>
<organism evidence="3 4">
    <name type="scientific">Clunio marinus</name>
    <dbReference type="NCBI Taxonomy" id="568069"/>
    <lineage>
        <taxon>Eukaryota</taxon>
        <taxon>Metazoa</taxon>
        <taxon>Ecdysozoa</taxon>
        <taxon>Arthropoda</taxon>
        <taxon>Hexapoda</taxon>
        <taxon>Insecta</taxon>
        <taxon>Pterygota</taxon>
        <taxon>Neoptera</taxon>
        <taxon>Endopterygota</taxon>
        <taxon>Diptera</taxon>
        <taxon>Nematocera</taxon>
        <taxon>Chironomoidea</taxon>
        <taxon>Chironomidae</taxon>
        <taxon>Clunio</taxon>
    </lineage>
</organism>
<name>A0A1J1IV40_9DIPT</name>
<keyword evidence="1" id="KW-1133">Transmembrane helix</keyword>
<reference evidence="3 4" key="1">
    <citation type="submission" date="2015-04" db="EMBL/GenBank/DDBJ databases">
        <authorList>
            <person name="Syromyatnikov M.Y."/>
            <person name="Popov V.N."/>
        </authorList>
    </citation>
    <scope>NUCLEOTIDE SEQUENCE [LARGE SCALE GENOMIC DNA]</scope>
</reference>
<feature type="transmembrane region" description="Helical" evidence="1">
    <location>
        <begin position="27"/>
        <end position="44"/>
    </location>
</feature>
<keyword evidence="1" id="KW-0472">Membrane</keyword>
<accession>A0A1J1IV40</accession>
<dbReference type="EMBL" id="CVRI01000061">
    <property type="protein sequence ID" value="CRL04123.1"/>
    <property type="molecule type" value="Genomic_DNA"/>
</dbReference>
<evidence type="ECO:0000259" key="2">
    <source>
        <dbReference type="Pfam" id="PF24985"/>
    </source>
</evidence>
<feature type="transmembrane region" description="Helical" evidence="1">
    <location>
        <begin position="56"/>
        <end position="77"/>
    </location>
</feature>
<evidence type="ECO:0000256" key="1">
    <source>
        <dbReference type="SAM" id="Phobius"/>
    </source>
</evidence>
<protein>
    <submittedName>
        <fullName evidence="3">CLUMA_CG017235, isoform A</fullName>
    </submittedName>
</protein>